<evidence type="ECO:0000313" key="2">
    <source>
        <dbReference type="Proteomes" id="UP000820669"/>
    </source>
</evidence>
<name>A0ABX1S9I5_9PSEU</name>
<accession>A0ABX1S9I5</accession>
<organism evidence="1 2">
    <name type="scientific">Pseudonocardia acidicola</name>
    <dbReference type="NCBI Taxonomy" id="2724939"/>
    <lineage>
        <taxon>Bacteria</taxon>
        <taxon>Bacillati</taxon>
        <taxon>Actinomycetota</taxon>
        <taxon>Actinomycetes</taxon>
        <taxon>Pseudonocardiales</taxon>
        <taxon>Pseudonocardiaceae</taxon>
        <taxon>Pseudonocardia</taxon>
    </lineage>
</organism>
<dbReference type="Proteomes" id="UP000820669">
    <property type="component" value="Unassembled WGS sequence"/>
</dbReference>
<evidence type="ECO:0008006" key="3">
    <source>
        <dbReference type="Google" id="ProtNLM"/>
    </source>
</evidence>
<proteinExistence type="predicted"/>
<keyword evidence="2" id="KW-1185">Reference proteome</keyword>
<reference evidence="1 2" key="1">
    <citation type="submission" date="2020-04" db="EMBL/GenBank/DDBJ databases">
        <authorList>
            <person name="Klaysubun C."/>
            <person name="Duangmal K."/>
            <person name="Lipun K."/>
        </authorList>
    </citation>
    <scope>NUCLEOTIDE SEQUENCE [LARGE SCALE GENOMIC DNA]</scope>
    <source>
        <strain evidence="1 2">K10HN5</strain>
    </source>
</reference>
<protein>
    <recommendedName>
        <fullName evidence="3">EthD domain-containing protein</fullName>
    </recommendedName>
</protein>
<dbReference type="EMBL" id="JAAXLA010000020">
    <property type="protein sequence ID" value="NMH98228.1"/>
    <property type="molecule type" value="Genomic_DNA"/>
</dbReference>
<dbReference type="SUPFAM" id="SSF54909">
    <property type="entry name" value="Dimeric alpha+beta barrel"/>
    <property type="match status" value="1"/>
</dbReference>
<dbReference type="Gene3D" id="3.30.70.100">
    <property type="match status" value="1"/>
</dbReference>
<comment type="caution">
    <text evidence="1">The sequence shown here is derived from an EMBL/GenBank/DDBJ whole genome shotgun (WGS) entry which is preliminary data.</text>
</comment>
<dbReference type="RefSeq" id="WP_169381672.1">
    <property type="nucleotide sequence ID" value="NZ_JAAXLA010000020.1"/>
</dbReference>
<gene>
    <name evidence="1" type="ORF">HF526_13035</name>
</gene>
<sequence>MARHVLVVHTRPVEGKDAEFNEWYDTVHLPDVLKVDGFVAAQRYRAEPSVHGELPEFPYLAIYQVEADSLPDALAALSTAAKSMDMGDSLDRSGMATYAYTAI</sequence>
<dbReference type="InterPro" id="IPR011008">
    <property type="entry name" value="Dimeric_a/b-barrel"/>
</dbReference>
<evidence type="ECO:0000313" key="1">
    <source>
        <dbReference type="EMBL" id="NMH98228.1"/>
    </source>
</evidence>